<evidence type="ECO:0000313" key="1">
    <source>
        <dbReference type="EMBL" id="SVC96071.1"/>
    </source>
</evidence>
<gene>
    <name evidence="1" type="ORF">METZ01_LOCUS348925</name>
</gene>
<dbReference type="AlphaFoldDB" id="A0A382RHI4"/>
<protein>
    <submittedName>
        <fullName evidence="1">Uncharacterized protein</fullName>
    </submittedName>
</protein>
<sequence>MKSRAVLHSSSVLISSGTFQEPISTCPEISIGFEVEA</sequence>
<proteinExistence type="predicted"/>
<feature type="non-terminal residue" evidence="1">
    <location>
        <position position="37"/>
    </location>
</feature>
<organism evidence="1">
    <name type="scientific">marine metagenome</name>
    <dbReference type="NCBI Taxonomy" id="408172"/>
    <lineage>
        <taxon>unclassified sequences</taxon>
        <taxon>metagenomes</taxon>
        <taxon>ecological metagenomes</taxon>
    </lineage>
</organism>
<name>A0A382RHI4_9ZZZZ</name>
<reference evidence="1" key="1">
    <citation type="submission" date="2018-05" db="EMBL/GenBank/DDBJ databases">
        <authorList>
            <person name="Lanie J.A."/>
            <person name="Ng W.-L."/>
            <person name="Kazmierczak K.M."/>
            <person name="Andrzejewski T.M."/>
            <person name="Davidsen T.M."/>
            <person name="Wayne K.J."/>
            <person name="Tettelin H."/>
            <person name="Glass J.I."/>
            <person name="Rusch D."/>
            <person name="Podicherti R."/>
            <person name="Tsui H.-C.T."/>
            <person name="Winkler M.E."/>
        </authorList>
    </citation>
    <scope>NUCLEOTIDE SEQUENCE</scope>
</reference>
<accession>A0A382RHI4</accession>
<dbReference type="EMBL" id="UINC01121134">
    <property type="protein sequence ID" value="SVC96071.1"/>
    <property type="molecule type" value="Genomic_DNA"/>
</dbReference>